<proteinExistence type="predicted"/>
<dbReference type="EMBL" id="JBHSIS010000015">
    <property type="protein sequence ID" value="MFC4856934.1"/>
    <property type="molecule type" value="Genomic_DNA"/>
</dbReference>
<reference evidence="2" key="1">
    <citation type="journal article" date="2019" name="Int. J. Syst. Evol. Microbiol.">
        <title>The Global Catalogue of Microorganisms (GCM) 10K type strain sequencing project: providing services to taxonomists for standard genome sequencing and annotation.</title>
        <authorList>
            <consortium name="The Broad Institute Genomics Platform"/>
            <consortium name="The Broad Institute Genome Sequencing Center for Infectious Disease"/>
            <person name="Wu L."/>
            <person name="Ma J."/>
        </authorList>
    </citation>
    <scope>NUCLEOTIDE SEQUENCE [LARGE SCALE GENOMIC DNA]</scope>
    <source>
        <strain evidence="2">ZS-22-S1</strain>
    </source>
</reference>
<sequence length="232" mass="26938">MDPRTKLLDELVEQYLTPIMKAAGFRKSGKRRWLAGQAPDNMILLDMRPHQSDVHQVGFFVEWSVIPAAVLDYRNRNSPKVRRPDITWGILSDRVVVSPEIAVSFNIDGDETRWMFSMSDGIDECGAALRRLLSDDGLLDRLLQMRDRQHLLQVLDMKSQTRLPAGTPPGWPWRYLAMYINDGDLELLDSMLAPLEEKYPEPDLATPSRQRYYEFLVWLRQRLNARLAELRN</sequence>
<protein>
    <recommendedName>
        <fullName evidence="3">DUF4304 domain-containing protein</fullName>
    </recommendedName>
</protein>
<name>A0ABV9S7L2_9PSEU</name>
<dbReference type="Proteomes" id="UP001595859">
    <property type="component" value="Unassembled WGS sequence"/>
</dbReference>
<evidence type="ECO:0000313" key="1">
    <source>
        <dbReference type="EMBL" id="MFC4856934.1"/>
    </source>
</evidence>
<accession>A0ABV9S7L2</accession>
<keyword evidence="2" id="KW-1185">Reference proteome</keyword>
<dbReference type="RefSeq" id="WP_378058926.1">
    <property type="nucleotide sequence ID" value="NZ_JBHSIS010000015.1"/>
</dbReference>
<gene>
    <name evidence="1" type="ORF">ACFPCV_25840</name>
</gene>
<comment type="caution">
    <text evidence="1">The sequence shown here is derived from an EMBL/GenBank/DDBJ whole genome shotgun (WGS) entry which is preliminary data.</text>
</comment>
<organism evidence="1 2">
    <name type="scientific">Actinophytocola glycyrrhizae</name>
    <dbReference type="NCBI Taxonomy" id="2044873"/>
    <lineage>
        <taxon>Bacteria</taxon>
        <taxon>Bacillati</taxon>
        <taxon>Actinomycetota</taxon>
        <taxon>Actinomycetes</taxon>
        <taxon>Pseudonocardiales</taxon>
        <taxon>Pseudonocardiaceae</taxon>
    </lineage>
</organism>
<evidence type="ECO:0008006" key="3">
    <source>
        <dbReference type="Google" id="ProtNLM"/>
    </source>
</evidence>
<evidence type="ECO:0000313" key="2">
    <source>
        <dbReference type="Proteomes" id="UP001595859"/>
    </source>
</evidence>